<evidence type="ECO:0000313" key="2">
    <source>
        <dbReference type="Proteomes" id="UP000744438"/>
    </source>
</evidence>
<dbReference type="Proteomes" id="UP000744438">
    <property type="component" value="Unassembled WGS sequence"/>
</dbReference>
<accession>A0A937LGQ0</accession>
<dbReference type="InterPro" id="IPR024551">
    <property type="entry name" value="AspAT_Ic"/>
</dbReference>
<gene>
    <name evidence="1" type="ORF">ISQ63_02770</name>
</gene>
<dbReference type="SUPFAM" id="SSF53383">
    <property type="entry name" value="PLP-dependent transferases"/>
    <property type="match status" value="1"/>
</dbReference>
<dbReference type="PANTHER" id="PTHR43799:SF1">
    <property type="entry name" value="ASPARTATE AMINOTRANSFERASE"/>
    <property type="match status" value="1"/>
</dbReference>
<dbReference type="InterPro" id="IPR015422">
    <property type="entry name" value="PyrdxlP-dep_Trfase_small"/>
</dbReference>
<dbReference type="Gene3D" id="3.90.1150.10">
    <property type="entry name" value="Aspartate Aminotransferase, domain 1"/>
    <property type="match status" value="1"/>
</dbReference>
<dbReference type="CDD" id="cd00609">
    <property type="entry name" value="AAT_like"/>
    <property type="match status" value="1"/>
</dbReference>
<proteinExistence type="predicted"/>
<dbReference type="EMBL" id="JADHQC010000012">
    <property type="protein sequence ID" value="MBL6811790.1"/>
    <property type="molecule type" value="Genomic_DNA"/>
</dbReference>
<sequence>MNLSDDISKIKEEYQKFKNSKKILDLTRGRPSSEQLDLSDNLETVMKGDFIQDKVDTRNYGLLEGLPSARKLAGWVLNSDPENIFVNGTSSLTLLGHYLHSMIFHGDGQVAWKDLDKVTFLCPVPGYDRHFAMLEKLGIKMIPIPLEGDGPDLNLIENLLETDKTIKGMICVPKHSNPTGEIFSEEKIQALASISKGGFKIIFDNAYAVHDFDDSQKLPDIEKIFIDQNSHDSLIMLGSTSKISLAGSGLAFISLSPNNMENFVNYFSKFSLGSDKVNQARHARIFNSQKALTEHMQKLAKIIKPKFDLVLEKLNQLPDGLANWTKPSGGYFVSFDSLNGNASKIHKLCEEAGLKLTPLGATFPYGRDLENKNIRLAPTQIELDELSEAMDLFCICVILAEEI</sequence>
<dbReference type="InterPro" id="IPR015421">
    <property type="entry name" value="PyrdxlP-dep_Trfase_major"/>
</dbReference>
<name>A0A937LGQ0_9GAMM</name>
<comment type="caution">
    <text evidence="1">The sequence shown here is derived from an EMBL/GenBank/DDBJ whole genome shotgun (WGS) entry which is preliminary data.</text>
</comment>
<dbReference type="GO" id="GO:0004069">
    <property type="term" value="F:L-aspartate:2-oxoglutarate aminotransferase activity"/>
    <property type="evidence" value="ECO:0007669"/>
    <property type="project" value="InterPro"/>
</dbReference>
<keyword evidence="1" id="KW-0032">Aminotransferase</keyword>
<dbReference type="Gene3D" id="3.40.640.10">
    <property type="entry name" value="Type I PLP-dependent aspartate aminotransferase-like (Major domain)"/>
    <property type="match status" value="1"/>
</dbReference>
<dbReference type="InterPro" id="IPR015424">
    <property type="entry name" value="PyrdxlP-dep_Trfase"/>
</dbReference>
<evidence type="ECO:0000313" key="1">
    <source>
        <dbReference type="EMBL" id="MBL6811790.1"/>
    </source>
</evidence>
<dbReference type="AlphaFoldDB" id="A0A937LGQ0"/>
<reference evidence="1" key="1">
    <citation type="submission" date="2020-10" db="EMBL/GenBank/DDBJ databases">
        <title>Microbiome of the Black Sea water column analyzed by genome centric metagenomics.</title>
        <authorList>
            <person name="Cabello-Yeves P.J."/>
            <person name="Callieri C."/>
            <person name="Picazo A."/>
            <person name="Mehrshad M."/>
            <person name="Haro-Moreno J.M."/>
            <person name="Roda-Garcia J."/>
            <person name="Dzembekova N."/>
            <person name="Slabakova V."/>
            <person name="Slabakova N."/>
            <person name="Moncheva S."/>
            <person name="Rodriguez-Valera F."/>
        </authorList>
    </citation>
    <scope>NUCLEOTIDE SEQUENCE</scope>
    <source>
        <strain evidence="1">BS307-5m-G49</strain>
    </source>
</reference>
<dbReference type="PANTHER" id="PTHR43799">
    <property type="entry name" value="AMINOTRANSFERASE, PUTATIVE-RELATED"/>
    <property type="match status" value="1"/>
</dbReference>
<organism evidence="1 2">
    <name type="scientific">SAR86 cluster bacterium</name>
    <dbReference type="NCBI Taxonomy" id="2030880"/>
    <lineage>
        <taxon>Bacteria</taxon>
        <taxon>Pseudomonadati</taxon>
        <taxon>Pseudomonadota</taxon>
        <taxon>Gammaproteobacteria</taxon>
        <taxon>SAR86 cluster</taxon>
    </lineage>
</organism>
<dbReference type="Pfam" id="PF12897">
    <property type="entry name" value="Asp_aminotransf"/>
    <property type="match status" value="1"/>
</dbReference>
<protein>
    <submittedName>
        <fullName evidence="1">Aminotransferase class I/II-fold pyridoxal phosphate-dependent enzyme</fullName>
    </submittedName>
</protein>
<keyword evidence="1" id="KW-0808">Transferase</keyword>